<dbReference type="EMBL" id="LAZR01007428">
    <property type="protein sequence ID" value="KKM85335.1"/>
    <property type="molecule type" value="Genomic_DNA"/>
</dbReference>
<gene>
    <name evidence="1" type="ORF">LCGC14_1290020</name>
</gene>
<sequence>MARKDGLRLRPNKIFASAALQTLYSDSVPRGLTWCFQQVAWTIDKATSGGNTRARLYIDGPAWKHYLEEQDAPVADTLYTYSEKVFLYPGERLALEIDQGQANTFADMSISGYRLEG</sequence>
<name>A0A0F9N9C1_9ZZZZ</name>
<proteinExistence type="predicted"/>
<accession>A0A0F9N9C1</accession>
<evidence type="ECO:0000313" key="1">
    <source>
        <dbReference type="EMBL" id="KKM85335.1"/>
    </source>
</evidence>
<reference evidence="1" key="1">
    <citation type="journal article" date="2015" name="Nature">
        <title>Complex archaea that bridge the gap between prokaryotes and eukaryotes.</title>
        <authorList>
            <person name="Spang A."/>
            <person name="Saw J.H."/>
            <person name="Jorgensen S.L."/>
            <person name="Zaremba-Niedzwiedzka K."/>
            <person name="Martijn J."/>
            <person name="Lind A.E."/>
            <person name="van Eijk R."/>
            <person name="Schleper C."/>
            <person name="Guy L."/>
            <person name="Ettema T.J."/>
        </authorList>
    </citation>
    <scope>NUCLEOTIDE SEQUENCE</scope>
</reference>
<organism evidence="1">
    <name type="scientific">marine sediment metagenome</name>
    <dbReference type="NCBI Taxonomy" id="412755"/>
    <lineage>
        <taxon>unclassified sequences</taxon>
        <taxon>metagenomes</taxon>
        <taxon>ecological metagenomes</taxon>
    </lineage>
</organism>
<dbReference type="AlphaFoldDB" id="A0A0F9N9C1"/>
<comment type="caution">
    <text evidence="1">The sequence shown here is derived from an EMBL/GenBank/DDBJ whole genome shotgun (WGS) entry which is preliminary data.</text>
</comment>
<protein>
    <submittedName>
        <fullName evidence="1">Uncharacterized protein</fullName>
    </submittedName>
</protein>